<evidence type="ECO:0000256" key="1">
    <source>
        <dbReference type="SAM" id="SignalP"/>
    </source>
</evidence>
<gene>
    <name evidence="2" type="ORF">SAMN05216259_102582</name>
</gene>
<sequence length="182" mass="18631">MRIRTIVRTTRTSSALALGAAVLAACVGLAGCSSGSADTGAAKEDTQQVAVGLKTAEQVATAVEQSVSSMTTTVEYTVATDPDHLLGKPNGYLSKVAFTDSRVQSADVEGTKPDAVARGGCVETFATAAQARARAKAIEQGSEGSVSAGEYHYVIGTSLLRVSQVLTTAQAEDYALAARTLT</sequence>
<dbReference type="EMBL" id="FNIE01000002">
    <property type="protein sequence ID" value="SDN08971.1"/>
    <property type="molecule type" value="Genomic_DNA"/>
</dbReference>
<protein>
    <recommendedName>
        <fullName evidence="4">Lipoprotein</fullName>
    </recommendedName>
</protein>
<dbReference type="AlphaFoldDB" id="A0A1G9YKJ1"/>
<name>A0A1G9YKJ1_9ACTN</name>
<proteinExistence type="predicted"/>
<feature type="chain" id="PRO_5039493176" description="Lipoprotein" evidence="1">
    <location>
        <begin position="31"/>
        <end position="182"/>
    </location>
</feature>
<feature type="signal peptide" evidence="1">
    <location>
        <begin position="1"/>
        <end position="30"/>
    </location>
</feature>
<dbReference type="PROSITE" id="PS51257">
    <property type="entry name" value="PROKAR_LIPOPROTEIN"/>
    <property type="match status" value="1"/>
</dbReference>
<keyword evidence="1" id="KW-0732">Signal</keyword>
<evidence type="ECO:0000313" key="2">
    <source>
        <dbReference type="EMBL" id="SDN08971.1"/>
    </source>
</evidence>
<reference evidence="2 3" key="1">
    <citation type="submission" date="2016-10" db="EMBL/GenBank/DDBJ databases">
        <authorList>
            <person name="de Groot N.N."/>
        </authorList>
    </citation>
    <scope>NUCLEOTIDE SEQUENCE [LARGE SCALE GENOMIC DNA]</scope>
    <source>
        <strain evidence="2 3">CGMCC 4.2022</strain>
    </source>
</reference>
<keyword evidence="3" id="KW-1185">Reference proteome</keyword>
<accession>A0A1G9YKJ1</accession>
<organism evidence="2 3">
    <name type="scientific">Actinacidiphila guanduensis</name>
    <dbReference type="NCBI Taxonomy" id="310781"/>
    <lineage>
        <taxon>Bacteria</taxon>
        <taxon>Bacillati</taxon>
        <taxon>Actinomycetota</taxon>
        <taxon>Actinomycetes</taxon>
        <taxon>Kitasatosporales</taxon>
        <taxon>Streptomycetaceae</taxon>
        <taxon>Actinacidiphila</taxon>
    </lineage>
</organism>
<dbReference type="RefSeq" id="WP_093783197.1">
    <property type="nucleotide sequence ID" value="NZ_FNIE01000002.1"/>
</dbReference>
<evidence type="ECO:0000313" key="3">
    <source>
        <dbReference type="Proteomes" id="UP000199341"/>
    </source>
</evidence>
<evidence type="ECO:0008006" key="4">
    <source>
        <dbReference type="Google" id="ProtNLM"/>
    </source>
</evidence>
<dbReference type="OrthoDB" id="3629459at2"/>
<dbReference type="Proteomes" id="UP000199341">
    <property type="component" value="Unassembled WGS sequence"/>
</dbReference>